<dbReference type="Proteomes" id="UP001477672">
    <property type="component" value="Unassembled WGS sequence"/>
</dbReference>
<gene>
    <name evidence="2" type="ORF">WMO24_07220</name>
</gene>
<sequence length="208" mass="23188">MEALLAKCKEIWSTVWKVWGRQKLEAPEFFDGMITTALRLCLLALLGLAVVLLVTLILSEIKRRREPDEERRKSLLRRVISLGGAFAVVLGLCAWAYWPASLAQTDQVQSVTLSSRVPGKKEKPVELTESQTDKLLELLQNTSCVPSWQTDLPYAGYGQMFRITLLTDAGEVRILAAPETGCLYTETETGLIYTIVGYGNFYKALGTL</sequence>
<reference evidence="2 3" key="1">
    <citation type="submission" date="2024-03" db="EMBL/GenBank/DDBJ databases">
        <title>Human intestinal bacterial collection.</title>
        <authorList>
            <person name="Pauvert C."/>
            <person name="Hitch T.C.A."/>
            <person name="Clavel T."/>
        </authorList>
    </citation>
    <scope>NUCLEOTIDE SEQUENCE [LARGE SCALE GENOMIC DNA]</scope>
    <source>
        <strain evidence="2 3">CLA-JM-H11</strain>
    </source>
</reference>
<feature type="transmembrane region" description="Helical" evidence="1">
    <location>
        <begin position="37"/>
        <end position="58"/>
    </location>
</feature>
<feature type="transmembrane region" description="Helical" evidence="1">
    <location>
        <begin position="79"/>
        <end position="98"/>
    </location>
</feature>
<keyword evidence="1" id="KW-0472">Membrane</keyword>
<accession>A0ABV1GEW6</accession>
<protein>
    <submittedName>
        <fullName evidence="2">Uncharacterized protein</fullName>
    </submittedName>
</protein>
<name>A0ABV1GEW6_9FIRM</name>
<comment type="caution">
    <text evidence="2">The sequence shown here is derived from an EMBL/GenBank/DDBJ whole genome shotgun (WGS) entry which is preliminary data.</text>
</comment>
<proteinExistence type="predicted"/>
<evidence type="ECO:0000313" key="3">
    <source>
        <dbReference type="Proteomes" id="UP001477672"/>
    </source>
</evidence>
<evidence type="ECO:0000256" key="1">
    <source>
        <dbReference type="SAM" id="Phobius"/>
    </source>
</evidence>
<evidence type="ECO:0000313" key="2">
    <source>
        <dbReference type="EMBL" id="MEQ2520217.1"/>
    </source>
</evidence>
<keyword evidence="3" id="KW-1185">Reference proteome</keyword>
<keyword evidence="1" id="KW-0812">Transmembrane</keyword>
<dbReference type="RefSeq" id="WP_349215686.1">
    <property type="nucleotide sequence ID" value="NZ_JBBMFA010000084.1"/>
</dbReference>
<dbReference type="EMBL" id="JBBMFA010000084">
    <property type="protein sequence ID" value="MEQ2520217.1"/>
    <property type="molecule type" value="Genomic_DNA"/>
</dbReference>
<organism evidence="2 3">
    <name type="scientific">Ruthenibacterium intestinale</name>
    <dbReference type="NCBI Taxonomy" id="3133163"/>
    <lineage>
        <taxon>Bacteria</taxon>
        <taxon>Bacillati</taxon>
        <taxon>Bacillota</taxon>
        <taxon>Clostridia</taxon>
        <taxon>Eubacteriales</taxon>
        <taxon>Oscillospiraceae</taxon>
        <taxon>Ruthenibacterium</taxon>
    </lineage>
</organism>
<keyword evidence="1" id="KW-1133">Transmembrane helix</keyword>